<dbReference type="EMBL" id="ML996698">
    <property type="protein sequence ID" value="KAF2399338.1"/>
    <property type="molecule type" value="Genomic_DNA"/>
</dbReference>
<evidence type="ECO:0000313" key="3">
    <source>
        <dbReference type="EMBL" id="KAF2399338.1"/>
    </source>
</evidence>
<protein>
    <submittedName>
        <fullName evidence="3">Uncharacterized protein</fullName>
    </submittedName>
</protein>
<evidence type="ECO:0000313" key="4">
    <source>
        <dbReference type="Proteomes" id="UP000799640"/>
    </source>
</evidence>
<keyword evidence="2" id="KW-1133">Transmembrane helix</keyword>
<reference evidence="3" key="1">
    <citation type="journal article" date="2020" name="Stud. Mycol.">
        <title>101 Dothideomycetes genomes: a test case for predicting lifestyles and emergence of pathogens.</title>
        <authorList>
            <person name="Haridas S."/>
            <person name="Albert R."/>
            <person name="Binder M."/>
            <person name="Bloem J."/>
            <person name="Labutti K."/>
            <person name="Salamov A."/>
            <person name="Andreopoulos B."/>
            <person name="Baker S."/>
            <person name="Barry K."/>
            <person name="Bills G."/>
            <person name="Bluhm B."/>
            <person name="Cannon C."/>
            <person name="Castanera R."/>
            <person name="Culley D."/>
            <person name="Daum C."/>
            <person name="Ezra D."/>
            <person name="Gonzalez J."/>
            <person name="Henrissat B."/>
            <person name="Kuo A."/>
            <person name="Liang C."/>
            <person name="Lipzen A."/>
            <person name="Lutzoni F."/>
            <person name="Magnuson J."/>
            <person name="Mondo S."/>
            <person name="Nolan M."/>
            <person name="Ohm R."/>
            <person name="Pangilinan J."/>
            <person name="Park H.-J."/>
            <person name="Ramirez L."/>
            <person name="Alfaro M."/>
            <person name="Sun H."/>
            <person name="Tritt A."/>
            <person name="Yoshinaga Y."/>
            <person name="Zwiers L.-H."/>
            <person name="Turgeon B."/>
            <person name="Goodwin S."/>
            <person name="Spatafora J."/>
            <person name="Crous P."/>
            <person name="Grigoriev I."/>
        </authorList>
    </citation>
    <scope>NUCLEOTIDE SEQUENCE</scope>
    <source>
        <strain evidence="3">CBS 262.69</strain>
    </source>
</reference>
<organism evidence="3 4">
    <name type="scientific">Trichodelitschia bisporula</name>
    <dbReference type="NCBI Taxonomy" id="703511"/>
    <lineage>
        <taxon>Eukaryota</taxon>
        <taxon>Fungi</taxon>
        <taxon>Dikarya</taxon>
        <taxon>Ascomycota</taxon>
        <taxon>Pezizomycotina</taxon>
        <taxon>Dothideomycetes</taxon>
        <taxon>Dothideomycetes incertae sedis</taxon>
        <taxon>Phaeotrichales</taxon>
        <taxon>Phaeotrichaceae</taxon>
        <taxon>Trichodelitschia</taxon>
    </lineage>
</organism>
<evidence type="ECO:0000256" key="2">
    <source>
        <dbReference type="SAM" id="Phobius"/>
    </source>
</evidence>
<feature type="transmembrane region" description="Helical" evidence="2">
    <location>
        <begin position="28"/>
        <end position="50"/>
    </location>
</feature>
<keyword evidence="4" id="KW-1185">Reference proteome</keyword>
<sequence length="331" mass="36370">MNSELSRHLSSFELCFALTMSVDDGSQIISLAGVYVAGGAVSLSVAGFLGRRHRSGSGCRHCHVGGCLRHLSQHLVAVYHLNDTLPYHSSQLLIHSFARSTMARTPKKVRFGAPYPSPCTTSARKREKLLTKPTPLPIHTHKQRKKRSNPPSDPYVVAFKDTADAYRTNLLADGLARIGTVHEELVERLEKGAADKPSTAARLADLRDEFRDATDSFGDTQLVRTVPQEGGPPVQTTVTLGERMAEFKSRIAYAEKRTAALAGEYERLTNEIESCVGRIMELHDEGLEAAEKALRAEVGELGEEAVQGMGRVKEQENALKKNLLEALEKWA</sequence>
<feature type="region of interest" description="Disordered" evidence="1">
    <location>
        <begin position="131"/>
        <end position="154"/>
    </location>
</feature>
<keyword evidence="2" id="KW-0812">Transmembrane</keyword>
<dbReference type="AlphaFoldDB" id="A0A6G1HTF4"/>
<proteinExistence type="predicted"/>
<dbReference type="Proteomes" id="UP000799640">
    <property type="component" value="Unassembled WGS sequence"/>
</dbReference>
<feature type="compositionally biased region" description="Basic residues" evidence="1">
    <location>
        <begin position="139"/>
        <end position="148"/>
    </location>
</feature>
<accession>A0A6G1HTF4</accession>
<keyword evidence="2" id="KW-0472">Membrane</keyword>
<evidence type="ECO:0000256" key="1">
    <source>
        <dbReference type="SAM" id="MobiDB-lite"/>
    </source>
</evidence>
<name>A0A6G1HTF4_9PEZI</name>
<gene>
    <name evidence="3" type="ORF">EJ06DRAFT_82173</name>
</gene>